<dbReference type="Gene3D" id="1.10.110.10">
    <property type="entry name" value="Plant lipid-transfer and hydrophobic proteins"/>
    <property type="match status" value="1"/>
</dbReference>
<name>A0AAV3RK49_LITER</name>
<evidence type="ECO:0000256" key="3">
    <source>
        <dbReference type="SAM" id="SignalP"/>
    </source>
</evidence>
<dbReference type="GO" id="GO:0006869">
    <property type="term" value="P:lipid transport"/>
    <property type="evidence" value="ECO:0007669"/>
    <property type="project" value="InterPro"/>
</dbReference>
<dbReference type="Pfam" id="PF00234">
    <property type="entry name" value="Tryp_alpha_amyl"/>
    <property type="match status" value="1"/>
</dbReference>
<proteinExistence type="predicted"/>
<dbReference type="SUPFAM" id="SSF47699">
    <property type="entry name" value="Bifunctional inhibitor/lipid-transfer protein/seed storage 2S albumin"/>
    <property type="match status" value="1"/>
</dbReference>
<dbReference type="AlphaFoldDB" id="A0AAV3RK49"/>
<dbReference type="SMART" id="SM00499">
    <property type="entry name" value="AAI"/>
    <property type="match status" value="1"/>
</dbReference>
<dbReference type="InterPro" id="IPR033872">
    <property type="entry name" value="nsLTP2"/>
</dbReference>
<comment type="caution">
    <text evidence="5">The sequence shown here is derived from an EMBL/GenBank/DDBJ whole genome shotgun (WGS) entry which is preliminary data.</text>
</comment>
<dbReference type="EMBL" id="BAABME010027419">
    <property type="protein sequence ID" value="GAA0175551.1"/>
    <property type="molecule type" value="Genomic_DNA"/>
</dbReference>
<dbReference type="InterPro" id="IPR016140">
    <property type="entry name" value="Bifunc_inhib/LTP/seed_store"/>
</dbReference>
<feature type="signal peptide" evidence="3">
    <location>
        <begin position="1"/>
        <end position="20"/>
    </location>
</feature>
<gene>
    <name evidence="5" type="ORF">LIER_41937</name>
</gene>
<dbReference type="GO" id="GO:0008289">
    <property type="term" value="F:lipid binding"/>
    <property type="evidence" value="ECO:0007669"/>
    <property type="project" value="UniProtKB-KW"/>
</dbReference>
<keyword evidence="3" id="KW-0732">Signal</keyword>
<reference evidence="5 6" key="1">
    <citation type="submission" date="2024-01" db="EMBL/GenBank/DDBJ databases">
        <title>The complete chloroplast genome sequence of Lithospermum erythrorhizon: insights into the phylogenetic relationship among Boraginaceae species and the maternal lineages of purple gromwells.</title>
        <authorList>
            <person name="Okada T."/>
            <person name="Watanabe K."/>
        </authorList>
    </citation>
    <scope>NUCLEOTIDE SEQUENCE [LARGE SCALE GENOMIC DNA]</scope>
</reference>
<protein>
    <recommendedName>
        <fullName evidence="4">Bifunctional inhibitor/plant lipid transfer protein/seed storage helical domain-containing protein</fullName>
    </recommendedName>
</protein>
<keyword evidence="6" id="KW-1185">Reference proteome</keyword>
<evidence type="ECO:0000259" key="4">
    <source>
        <dbReference type="SMART" id="SM00499"/>
    </source>
</evidence>
<dbReference type="InterPro" id="IPR036312">
    <property type="entry name" value="Bifun_inhib/LTP/seed_sf"/>
</dbReference>
<keyword evidence="2" id="KW-0446">Lipid-binding</keyword>
<evidence type="ECO:0000256" key="2">
    <source>
        <dbReference type="ARBA" id="ARBA00023121"/>
    </source>
</evidence>
<evidence type="ECO:0000313" key="5">
    <source>
        <dbReference type="EMBL" id="GAA0175551.1"/>
    </source>
</evidence>
<accession>A0AAV3RK49</accession>
<dbReference type="PANTHER" id="PTHR33214:SF44">
    <property type="entry name" value="NON-SPECIFIC LIPID TRANSFER PROTEIN GPI-ANCHORED 33"/>
    <property type="match status" value="1"/>
</dbReference>
<organism evidence="5 6">
    <name type="scientific">Lithospermum erythrorhizon</name>
    <name type="common">Purple gromwell</name>
    <name type="synonym">Lithospermum officinale var. erythrorhizon</name>
    <dbReference type="NCBI Taxonomy" id="34254"/>
    <lineage>
        <taxon>Eukaryota</taxon>
        <taxon>Viridiplantae</taxon>
        <taxon>Streptophyta</taxon>
        <taxon>Embryophyta</taxon>
        <taxon>Tracheophyta</taxon>
        <taxon>Spermatophyta</taxon>
        <taxon>Magnoliopsida</taxon>
        <taxon>eudicotyledons</taxon>
        <taxon>Gunneridae</taxon>
        <taxon>Pentapetalae</taxon>
        <taxon>asterids</taxon>
        <taxon>lamiids</taxon>
        <taxon>Boraginales</taxon>
        <taxon>Boraginaceae</taxon>
        <taxon>Boraginoideae</taxon>
        <taxon>Lithospermeae</taxon>
        <taxon>Lithospermum</taxon>
    </lineage>
</organism>
<dbReference type="CDD" id="cd01959">
    <property type="entry name" value="nsLTP2"/>
    <property type="match status" value="1"/>
</dbReference>
<evidence type="ECO:0000313" key="6">
    <source>
        <dbReference type="Proteomes" id="UP001454036"/>
    </source>
</evidence>
<evidence type="ECO:0000256" key="1">
    <source>
        <dbReference type="ARBA" id="ARBA00022448"/>
    </source>
</evidence>
<dbReference type="PANTHER" id="PTHR33214">
    <property type="entry name" value="BIFUNCTIONAL INHIBITOR/LIPID-TRANSFER PROTEIN/SEED STORAGE 2S ALBUMIN SUPERFAMILY PROTEIN"/>
    <property type="match status" value="1"/>
</dbReference>
<feature type="domain" description="Bifunctional inhibitor/plant lipid transfer protein/seed storage helical" evidence="4">
    <location>
        <begin position="30"/>
        <end position="95"/>
    </location>
</feature>
<feature type="chain" id="PRO_5043595809" description="Bifunctional inhibitor/plant lipid transfer protein/seed storage helical domain-containing protein" evidence="3">
    <location>
        <begin position="21"/>
        <end position="95"/>
    </location>
</feature>
<dbReference type="Proteomes" id="UP001454036">
    <property type="component" value="Unassembled WGS sequence"/>
</dbReference>
<keyword evidence="1" id="KW-0813">Transport</keyword>
<sequence length="95" mass="10098">MKKINSVSIVCLMVTMLVFGNEVMMASATCKAVSLSSCLPAIQKGRAPPLACCTHLKLQQGCLCQYVKHPSLGKYVNSPNAKKIASTCGIPIPKC</sequence>